<comment type="caution">
    <text evidence="1">The sequence shown here is derived from an EMBL/GenBank/DDBJ whole genome shotgun (WGS) entry which is preliminary data.</text>
</comment>
<evidence type="ECO:0008006" key="3">
    <source>
        <dbReference type="Google" id="ProtNLM"/>
    </source>
</evidence>
<reference evidence="2" key="1">
    <citation type="journal article" date="2019" name="Int. J. Syst. Evol. Microbiol.">
        <title>The Global Catalogue of Microorganisms (GCM) 10K type strain sequencing project: providing services to taxonomists for standard genome sequencing and annotation.</title>
        <authorList>
            <consortium name="The Broad Institute Genomics Platform"/>
            <consortium name="The Broad Institute Genome Sequencing Center for Infectious Disease"/>
            <person name="Wu L."/>
            <person name="Ma J."/>
        </authorList>
    </citation>
    <scope>NUCLEOTIDE SEQUENCE [LARGE SCALE GENOMIC DNA]</scope>
    <source>
        <strain evidence="2">CCUG 62114</strain>
    </source>
</reference>
<protein>
    <recommendedName>
        <fullName evidence="3">Antitoxin</fullName>
    </recommendedName>
</protein>
<proteinExistence type="predicted"/>
<dbReference type="EMBL" id="JBHTJM010000008">
    <property type="protein sequence ID" value="MFD0963983.1"/>
    <property type="molecule type" value="Genomic_DNA"/>
</dbReference>
<gene>
    <name evidence="1" type="ORF">ACFQ1O_08215</name>
</gene>
<dbReference type="Proteomes" id="UP001596997">
    <property type="component" value="Unassembled WGS sequence"/>
</dbReference>
<name>A0ABW3I2M0_9FLAO</name>
<accession>A0ABW3I2M0</accession>
<organism evidence="1 2">
    <name type="scientific">Pseudofulvibacter geojedonensis</name>
    <dbReference type="NCBI Taxonomy" id="1123758"/>
    <lineage>
        <taxon>Bacteria</taxon>
        <taxon>Pseudomonadati</taxon>
        <taxon>Bacteroidota</taxon>
        <taxon>Flavobacteriia</taxon>
        <taxon>Flavobacteriales</taxon>
        <taxon>Flavobacteriaceae</taxon>
        <taxon>Pseudofulvibacter</taxon>
    </lineage>
</organism>
<dbReference type="RefSeq" id="WP_377715254.1">
    <property type="nucleotide sequence ID" value="NZ_JBHTJM010000008.1"/>
</dbReference>
<evidence type="ECO:0000313" key="1">
    <source>
        <dbReference type="EMBL" id="MFD0963983.1"/>
    </source>
</evidence>
<sequence length="76" mass="8904">MSIAILLQEAIEFEKNYKSFRSRNEKIVASKRAKSLILSINEFHKVTKDESLMEVMKRITVIKQKLEKRLKGRPLA</sequence>
<keyword evidence="2" id="KW-1185">Reference proteome</keyword>
<evidence type="ECO:0000313" key="2">
    <source>
        <dbReference type="Proteomes" id="UP001596997"/>
    </source>
</evidence>